<comment type="caution">
    <text evidence="1">The sequence shown here is derived from an EMBL/GenBank/DDBJ whole genome shotgun (WGS) entry which is preliminary data.</text>
</comment>
<evidence type="ECO:0000313" key="1">
    <source>
        <dbReference type="EMBL" id="MPN12492.1"/>
    </source>
</evidence>
<protein>
    <recommendedName>
        <fullName evidence="2">Methyl-accepting chemotaxis protein IV</fullName>
    </recommendedName>
</protein>
<evidence type="ECO:0008006" key="2">
    <source>
        <dbReference type="Google" id="ProtNLM"/>
    </source>
</evidence>
<organism evidence="1">
    <name type="scientific">bioreactor metagenome</name>
    <dbReference type="NCBI Taxonomy" id="1076179"/>
    <lineage>
        <taxon>unclassified sequences</taxon>
        <taxon>metagenomes</taxon>
        <taxon>ecological metagenomes</taxon>
    </lineage>
</organism>
<dbReference type="Gene3D" id="1.10.287.950">
    <property type="entry name" value="Methyl-accepting chemotaxis protein"/>
    <property type="match status" value="1"/>
</dbReference>
<accession>A0A645FG78</accession>
<reference evidence="1" key="1">
    <citation type="submission" date="2019-08" db="EMBL/GenBank/DDBJ databases">
        <authorList>
            <person name="Kucharzyk K."/>
            <person name="Murdoch R.W."/>
            <person name="Higgins S."/>
            <person name="Loffler F."/>
        </authorList>
    </citation>
    <scope>NUCLEOTIDE SEQUENCE</scope>
</reference>
<gene>
    <name evidence="1" type="ORF">SDC9_159810</name>
</gene>
<dbReference type="AlphaFoldDB" id="A0A645FG78"/>
<sequence length="71" mass="7872">MSVEQIAAVVQTNSATAEESAAASEELSGQAEMLKELIDNFKLREDKCDNLGVSTNFLAVEENQVERYNKY</sequence>
<dbReference type="SUPFAM" id="SSF58104">
    <property type="entry name" value="Methyl-accepting chemotaxis protein (MCP) signaling domain"/>
    <property type="match status" value="1"/>
</dbReference>
<name>A0A645FG78_9ZZZZ</name>
<proteinExistence type="predicted"/>
<dbReference type="EMBL" id="VSSQ01058842">
    <property type="protein sequence ID" value="MPN12492.1"/>
    <property type="molecule type" value="Genomic_DNA"/>
</dbReference>